<reference evidence="2 3" key="1">
    <citation type="submission" date="2014-02" db="EMBL/GenBank/DDBJ databases">
        <title>The genome sequence of the entomopathogenic fungus Metarhizium robertsii ARSEF 2575.</title>
        <authorList>
            <person name="Giuliano Garisto Donzelli B."/>
            <person name="Roe B.A."/>
            <person name="Macmil S.L."/>
            <person name="Krasnoff S.B."/>
            <person name="Gibson D.M."/>
        </authorList>
    </citation>
    <scope>NUCLEOTIDE SEQUENCE [LARGE SCALE GENOMIC DNA]</scope>
    <source>
        <strain evidence="2 3">ARSEF 2575</strain>
    </source>
</reference>
<dbReference type="Proteomes" id="UP000030151">
    <property type="component" value="Unassembled WGS sequence"/>
</dbReference>
<dbReference type="HOGENOM" id="CLU_2121658_0_0_1"/>
<name>A0A014MY94_9HYPO</name>
<feature type="region of interest" description="Disordered" evidence="1">
    <location>
        <begin position="1"/>
        <end position="95"/>
    </location>
</feature>
<organism evidence="2 3">
    <name type="scientific">Metarhizium robertsii</name>
    <dbReference type="NCBI Taxonomy" id="568076"/>
    <lineage>
        <taxon>Eukaryota</taxon>
        <taxon>Fungi</taxon>
        <taxon>Dikarya</taxon>
        <taxon>Ascomycota</taxon>
        <taxon>Pezizomycotina</taxon>
        <taxon>Sordariomycetes</taxon>
        <taxon>Hypocreomycetidae</taxon>
        <taxon>Hypocreales</taxon>
        <taxon>Clavicipitaceae</taxon>
        <taxon>Metarhizium</taxon>
    </lineage>
</organism>
<evidence type="ECO:0000313" key="2">
    <source>
        <dbReference type="EMBL" id="EXU96619.1"/>
    </source>
</evidence>
<proteinExistence type="predicted"/>
<evidence type="ECO:0000313" key="3">
    <source>
        <dbReference type="Proteomes" id="UP000030151"/>
    </source>
</evidence>
<comment type="caution">
    <text evidence="2">The sequence shown here is derived from an EMBL/GenBank/DDBJ whole genome shotgun (WGS) entry which is preliminary data.</text>
</comment>
<gene>
    <name evidence="2" type="ORF">X797_010295</name>
</gene>
<evidence type="ECO:0000256" key="1">
    <source>
        <dbReference type="SAM" id="MobiDB-lite"/>
    </source>
</evidence>
<protein>
    <submittedName>
        <fullName evidence="2">Uncharacterized protein</fullName>
    </submittedName>
</protein>
<sequence>MDSCAVEQDARANILSPYGTRRRPQNVRPVANMHTARAAPPPRVNDAQQPSAPRRDESEKRPKKPSRTLGSLTKPLRVQTGTDEQAAHNVAVSHGRAQSRYIGIVPHYRRAALR</sequence>
<accession>A0A014MY94</accession>
<dbReference type="EMBL" id="JELW01000047">
    <property type="protein sequence ID" value="EXU96619.1"/>
    <property type="molecule type" value="Genomic_DNA"/>
</dbReference>
<dbReference type="AlphaFoldDB" id="A0A014MY94"/>